<comment type="caution">
    <text evidence="3">The sequence shown here is derived from an EMBL/GenBank/DDBJ whole genome shotgun (WGS) entry which is preliminary data.</text>
</comment>
<feature type="domain" description="CHAT" evidence="2">
    <location>
        <begin position="555"/>
        <end position="747"/>
    </location>
</feature>
<dbReference type="InterPro" id="IPR024983">
    <property type="entry name" value="CHAT_dom"/>
</dbReference>
<dbReference type="OrthoDB" id="9991317at2759"/>
<dbReference type="PANTHER" id="PTHR10098">
    <property type="entry name" value="RAPSYN-RELATED"/>
    <property type="match status" value="1"/>
</dbReference>
<feature type="region of interest" description="Disordered" evidence="1">
    <location>
        <begin position="1"/>
        <end position="44"/>
    </location>
</feature>
<accession>A0A8H5F5I4</accession>
<dbReference type="Proteomes" id="UP000541558">
    <property type="component" value="Unassembled WGS sequence"/>
</dbReference>
<sequence length="748" mass="81939">MVHINPTGVTEDVCRDESPTTAAGADSVSPRSNERTPSLSDIDGAISTQRSGVVHLARFEHTGNVLDLKKAISDQEGALVLIPEGHTLLPPLLSNIGSMYLRLFQHTGDHSHINNAISIHQRVLEIVERMPDGHADLHGFKGNLGASFMTRFKLTNELGDITQAISALEDAVNLAPLDHPHLPNHLTNLGISLTSRSKRDPNVADIHKSIFFQQKAVDLTPDGHESLPDRLGNLANSLGRRYELQPHNPEDIARAISAQQEALRLTGDDTAKLPGMLNNFALIFQSRFRRTGDLSNIDEAIKAQRKALDLIPEGHADVPQFTCNLGKSLHLRFTAFGDTTDLDESISLYKAAATCKFGPPQRRLDAAVVWARFSTQSNPKSPAILDAYDTALGLLALMGGLERTVRGRHTQLQVLSSLASEAAASASRLDRADKALEWLEQGRCVVWSQLNSLRIPLDELRVYNNELAQSIADISKQLEHAGFSRAVSRTGMSLSEKISAEDEYRSRFQLARRWDDLLAGIYGVSNSESVLDYAISSYTPTVTAITDRPNPPGAGSISGTTKEVQSIFDMVTRGGVRALKVEGSALDVGECLKYMQEFSSIHLACHASQNAAEPLHSRFLFHTGSLDLATIMKSDLKHADLAFLSACQTSTGEAKLSNEAVHLAAGMLAAGYRCVVATMWSISDKRAQEVANDFYEYLGSHRERGMDSIFDGTLSAYALHYAIQNLRHRLDDSEHSLLTWAPFVHFGY</sequence>
<reference evidence="3 4" key="1">
    <citation type="journal article" date="2020" name="ISME J.">
        <title>Uncovering the hidden diversity of litter-decomposition mechanisms in mushroom-forming fungi.</title>
        <authorList>
            <person name="Floudas D."/>
            <person name="Bentzer J."/>
            <person name="Ahren D."/>
            <person name="Johansson T."/>
            <person name="Persson P."/>
            <person name="Tunlid A."/>
        </authorList>
    </citation>
    <scope>NUCLEOTIDE SEQUENCE [LARGE SCALE GENOMIC DNA]</scope>
    <source>
        <strain evidence="3 4">CBS 175.51</strain>
    </source>
</reference>
<dbReference type="Gene3D" id="1.25.40.10">
    <property type="entry name" value="Tetratricopeptide repeat domain"/>
    <property type="match status" value="2"/>
</dbReference>
<dbReference type="AlphaFoldDB" id="A0A8H5F5I4"/>
<organism evidence="3 4">
    <name type="scientific">Ephemerocybe angulata</name>
    <dbReference type="NCBI Taxonomy" id="980116"/>
    <lineage>
        <taxon>Eukaryota</taxon>
        <taxon>Fungi</taxon>
        <taxon>Dikarya</taxon>
        <taxon>Basidiomycota</taxon>
        <taxon>Agaricomycotina</taxon>
        <taxon>Agaricomycetes</taxon>
        <taxon>Agaricomycetidae</taxon>
        <taxon>Agaricales</taxon>
        <taxon>Agaricineae</taxon>
        <taxon>Psathyrellaceae</taxon>
        <taxon>Ephemerocybe</taxon>
    </lineage>
</organism>
<proteinExistence type="predicted"/>
<dbReference type="SUPFAM" id="SSF81901">
    <property type="entry name" value="HCP-like"/>
    <property type="match status" value="1"/>
</dbReference>
<gene>
    <name evidence="3" type="ORF">D9611_008447</name>
</gene>
<evidence type="ECO:0000313" key="4">
    <source>
        <dbReference type="Proteomes" id="UP000541558"/>
    </source>
</evidence>
<evidence type="ECO:0000256" key="1">
    <source>
        <dbReference type="SAM" id="MobiDB-lite"/>
    </source>
</evidence>
<keyword evidence="4" id="KW-1185">Reference proteome</keyword>
<feature type="compositionally biased region" description="Polar residues" evidence="1">
    <location>
        <begin position="29"/>
        <end position="39"/>
    </location>
</feature>
<evidence type="ECO:0000259" key="2">
    <source>
        <dbReference type="Pfam" id="PF12770"/>
    </source>
</evidence>
<dbReference type="EMBL" id="JAACJK010000165">
    <property type="protein sequence ID" value="KAF5324013.1"/>
    <property type="molecule type" value="Genomic_DNA"/>
</dbReference>
<protein>
    <recommendedName>
        <fullName evidence="2">CHAT domain-containing protein</fullName>
    </recommendedName>
</protein>
<dbReference type="InterPro" id="IPR011990">
    <property type="entry name" value="TPR-like_helical_dom_sf"/>
</dbReference>
<name>A0A8H5F5I4_9AGAR</name>
<evidence type="ECO:0000313" key="3">
    <source>
        <dbReference type="EMBL" id="KAF5324013.1"/>
    </source>
</evidence>
<dbReference type="Pfam" id="PF12770">
    <property type="entry name" value="CHAT"/>
    <property type="match status" value="1"/>
</dbReference>